<keyword evidence="4" id="KW-1185">Reference proteome</keyword>
<evidence type="ECO:0000256" key="1">
    <source>
        <dbReference type="SAM" id="MobiDB-lite"/>
    </source>
</evidence>
<dbReference type="AlphaFoldDB" id="A0A8T3C039"/>
<comment type="caution">
    <text evidence="3">The sequence shown here is derived from an EMBL/GenBank/DDBJ whole genome shotgun (WGS) entry which is preliminary data.</text>
</comment>
<feature type="compositionally biased region" description="Polar residues" evidence="1">
    <location>
        <begin position="67"/>
        <end position="81"/>
    </location>
</feature>
<dbReference type="EMBL" id="JAGYWB010000004">
    <property type="protein sequence ID" value="KAI0524024.1"/>
    <property type="molecule type" value="Genomic_DNA"/>
</dbReference>
<proteinExistence type="predicted"/>
<protein>
    <recommendedName>
        <fullName evidence="5">Secreted protein</fullName>
    </recommendedName>
</protein>
<sequence length="81" mass="9742">MVSSCSSYFFLFFIFLLLFPFHISRCECRFPPIKFQQHKFQRDFMINDQYRSFNFLYRRSPVPPSGPSQRHNSILNSIPSP</sequence>
<dbReference type="OrthoDB" id="994133at2759"/>
<evidence type="ECO:0000256" key="2">
    <source>
        <dbReference type="SAM" id="SignalP"/>
    </source>
</evidence>
<organism evidence="3 4">
    <name type="scientific">Dendrobium nobile</name>
    <name type="common">Orchid</name>
    <dbReference type="NCBI Taxonomy" id="94219"/>
    <lineage>
        <taxon>Eukaryota</taxon>
        <taxon>Viridiplantae</taxon>
        <taxon>Streptophyta</taxon>
        <taxon>Embryophyta</taxon>
        <taxon>Tracheophyta</taxon>
        <taxon>Spermatophyta</taxon>
        <taxon>Magnoliopsida</taxon>
        <taxon>Liliopsida</taxon>
        <taxon>Asparagales</taxon>
        <taxon>Orchidaceae</taxon>
        <taxon>Epidendroideae</taxon>
        <taxon>Malaxideae</taxon>
        <taxon>Dendrobiinae</taxon>
        <taxon>Dendrobium</taxon>
    </lineage>
</organism>
<gene>
    <name evidence="3" type="ORF">KFK09_003388</name>
</gene>
<name>A0A8T3C039_DENNO</name>
<evidence type="ECO:0000313" key="4">
    <source>
        <dbReference type="Proteomes" id="UP000829196"/>
    </source>
</evidence>
<dbReference type="Proteomes" id="UP000829196">
    <property type="component" value="Unassembled WGS sequence"/>
</dbReference>
<reference evidence="3" key="1">
    <citation type="journal article" date="2022" name="Front. Genet.">
        <title>Chromosome-Scale Assembly of the Dendrobium nobile Genome Provides Insights Into the Molecular Mechanism of the Biosynthesis of the Medicinal Active Ingredient of Dendrobium.</title>
        <authorList>
            <person name="Xu Q."/>
            <person name="Niu S.-C."/>
            <person name="Li K.-L."/>
            <person name="Zheng P.-J."/>
            <person name="Zhang X.-J."/>
            <person name="Jia Y."/>
            <person name="Liu Y."/>
            <person name="Niu Y.-X."/>
            <person name="Yu L.-H."/>
            <person name="Chen D.-F."/>
            <person name="Zhang G.-Q."/>
        </authorList>
    </citation>
    <scope>NUCLEOTIDE SEQUENCE</scope>
    <source>
        <tissue evidence="3">Leaf</tissue>
    </source>
</reference>
<feature type="signal peptide" evidence="2">
    <location>
        <begin position="1"/>
        <end position="26"/>
    </location>
</feature>
<keyword evidence="2" id="KW-0732">Signal</keyword>
<feature type="chain" id="PRO_5035883765" description="Secreted protein" evidence="2">
    <location>
        <begin position="27"/>
        <end position="81"/>
    </location>
</feature>
<evidence type="ECO:0000313" key="3">
    <source>
        <dbReference type="EMBL" id="KAI0524024.1"/>
    </source>
</evidence>
<accession>A0A8T3C039</accession>
<evidence type="ECO:0008006" key="5">
    <source>
        <dbReference type="Google" id="ProtNLM"/>
    </source>
</evidence>
<feature type="region of interest" description="Disordered" evidence="1">
    <location>
        <begin position="61"/>
        <end position="81"/>
    </location>
</feature>